<evidence type="ECO:0008006" key="4">
    <source>
        <dbReference type="Google" id="ProtNLM"/>
    </source>
</evidence>
<dbReference type="SUPFAM" id="SSF52047">
    <property type="entry name" value="RNI-like"/>
    <property type="match status" value="1"/>
</dbReference>
<proteinExistence type="predicted"/>
<name>A0A8H3GPY1_9AGAM</name>
<evidence type="ECO:0000256" key="1">
    <source>
        <dbReference type="SAM" id="MobiDB-lite"/>
    </source>
</evidence>
<comment type="caution">
    <text evidence="2">The sequence shown here is derived from an EMBL/GenBank/DDBJ whole genome shotgun (WGS) entry which is preliminary data.</text>
</comment>
<evidence type="ECO:0000313" key="3">
    <source>
        <dbReference type="Proteomes" id="UP000663861"/>
    </source>
</evidence>
<reference evidence="2" key="1">
    <citation type="submission" date="2021-01" db="EMBL/GenBank/DDBJ databases">
        <authorList>
            <person name="Kaushik A."/>
        </authorList>
    </citation>
    <scope>NUCLEOTIDE SEQUENCE</scope>
    <source>
        <strain evidence="2">AG4-RS23</strain>
    </source>
</reference>
<dbReference type="AlphaFoldDB" id="A0A8H3GPY1"/>
<dbReference type="EMBL" id="CAJMWY010001173">
    <property type="protein sequence ID" value="CAE6460562.1"/>
    <property type="molecule type" value="Genomic_DNA"/>
</dbReference>
<sequence>MGPLNSPSCGTIQQWEEAGASLVAAFKDYTDLCLGLGNSSLRGDAWNDLVPRIDTTFGAVHTRISHYLDESTRALARTRNKFASPLFKLPQDVLLEIFLNVVFDRDDSDQFGRSSIEQDTWLIYHRLYDLIGVCSSWRDMIMANGTFWSVIPMVSSLPAEGERQSELCLQRAGRSTLYLAANLAASMSSRNLAVVLAEHGSRFRTINISTYDVAAIRDAISKLLKYAQHGTLSELFLQLRAPHVWIHGPTNESDYIDSHDHPLSSLMQSLTAFRVCCVQFHWDTISFSSRLSELHIEQVTLGYDDKIAPFVQSLASATGLRDLKIISVSTLRRSGTASDSTPLTPVVFPALQSLFIKNLYFNTLEQLLPAVAPGSHRLTLFPTLSSLEVNSIVDGYSTAGSGEIEYDGLRQLLEHTVVDTLMVTGGGSRGNEWLTRFELVGLLKSMPTLKTLKLEQWKFGSDLCKSLTRTNHSHASSSSLIPDLQALYLTSIEICDDKLFREMIVSHSLRQVVLGGFSQGVKAQRGSRAPADPDTPQWRSARTPPAPAGGRTPPFPSSATPPAFLPSTLESILRQSNEGPLLSSRGRGYPFPIVVGPQTLGHGSTAIGPEALQEDSNSVQWLRESMPGLDLCLVGPEYSLPEFRDNEWRLW</sequence>
<protein>
    <recommendedName>
        <fullName evidence="4">F-box domain-containing protein</fullName>
    </recommendedName>
</protein>
<feature type="region of interest" description="Disordered" evidence="1">
    <location>
        <begin position="522"/>
        <end position="561"/>
    </location>
</feature>
<organism evidence="2 3">
    <name type="scientific">Rhizoctonia solani</name>
    <dbReference type="NCBI Taxonomy" id="456999"/>
    <lineage>
        <taxon>Eukaryota</taxon>
        <taxon>Fungi</taxon>
        <taxon>Dikarya</taxon>
        <taxon>Basidiomycota</taxon>
        <taxon>Agaricomycotina</taxon>
        <taxon>Agaricomycetes</taxon>
        <taxon>Cantharellales</taxon>
        <taxon>Ceratobasidiaceae</taxon>
        <taxon>Rhizoctonia</taxon>
    </lineage>
</organism>
<gene>
    <name evidence="2" type="ORF">RDB_LOCUS68033</name>
</gene>
<accession>A0A8H3GPY1</accession>
<dbReference type="Proteomes" id="UP000663861">
    <property type="component" value="Unassembled WGS sequence"/>
</dbReference>
<evidence type="ECO:0000313" key="2">
    <source>
        <dbReference type="EMBL" id="CAE6460562.1"/>
    </source>
</evidence>
<feature type="compositionally biased region" description="Low complexity" evidence="1">
    <location>
        <begin position="548"/>
        <end position="561"/>
    </location>
</feature>